<dbReference type="OrthoDB" id="1682722at2"/>
<dbReference type="PANTHER" id="PTHR34387">
    <property type="entry name" value="SLR1258 PROTEIN"/>
    <property type="match status" value="1"/>
</dbReference>
<keyword evidence="1" id="KW-0732">Signal</keyword>
<dbReference type="EMBL" id="FMYW01000010">
    <property type="protein sequence ID" value="SDC58640.1"/>
    <property type="molecule type" value="Genomic_DNA"/>
</dbReference>
<accession>A0A1G6MSW3</accession>
<evidence type="ECO:0000313" key="2">
    <source>
        <dbReference type="EMBL" id="SDC58640.1"/>
    </source>
</evidence>
<dbReference type="Gene3D" id="3.30.110.170">
    <property type="entry name" value="Protein of unknown function (DUF541), domain 1"/>
    <property type="match status" value="1"/>
</dbReference>
<dbReference type="Proteomes" id="UP000198943">
    <property type="component" value="Unassembled WGS sequence"/>
</dbReference>
<dbReference type="GO" id="GO:0006974">
    <property type="term" value="P:DNA damage response"/>
    <property type="evidence" value="ECO:0007669"/>
    <property type="project" value="TreeGrafter"/>
</dbReference>
<sequence length="238" mass="25891">MKRKCIALLLVMMTVFAFFCSGALAAERDSISVNGHASAEVAPDMATLYGNLEKRAAVAETARENLAKDMAAFKHVLLGQAIPGEDIQTVRYSLQPEFSYEKNKRRLTGYVARADYKVKIKNLEKLSAVIDKSVGCNFTVDRVEFGLNNRSLFENRLLEEAVANARSKAAVVARAGGRSLGHLIHASFSTTGNATRAVNRNMVMAKAASMDMVESTPTELDPGVITVDANVDLEFALE</sequence>
<dbReference type="InterPro" id="IPR007497">
    <property type="entry name" value="SIMPL/DUF541"/>
</dbReference>
<dbReference type="Gene3D" id="3.30.70.2970">
    <property type="entry name" value="Protein of unknown function (DUF541), domain 2"/>
    <property type="match status" value="1"/>
</dbReference>
<evidence type="ECO:0000256" key="1">
    <source>
        <dbReference type="SAM" id="SignalP"/>
    </source>
</evidence>
<dbReference type="InterPro" id="IPR052022">
    <property type="entry name" value="26kDa_periplasmic_antigen"/>
</dbReference>
<feature type="signal peptide" evidence="1">
    <location>
        <begin position="1"/>
        <end position="25"/>
    </location>
</feature>
<dbReference type="RefSeq" id="WP_093730707.1">
    <property type="nucleotide sequence ID" value="NZ_FMYW01000010.1"/>
</dbReference>
<dbReference type="PANTHER" id="PTHR34387:SF2">
    <property type="entry name" value="SLR1258 PROTEIN"/>
    <property type="match status" value="1"/>
</dbReference>
<reference evidence="3" key="1">
    <citation type="submission" date="2016-10" db="EMBL/GenBank/DDBJ databases">
        <authorList>
            <person name="Varghese N."/>
            <person name="Submissions S."/>
        </authorList>
    </citation>
    <scope>NUCLEOTIDE SEQUENCE [LARGE SCALE GENOMIC DNA]</scope>
    <source>
        <strain evidence="3">DSM 11005</strain>
    </source>
</reference>
<dbReference type="AlphaFoldDB" id="A0A1G6MSW3"/>
<name>A0A1G6MSW3_9FIRM</name>
<evidence type="ECO:0008006" key="4">
    <source>
        <dbReference type="Google" id="ProtNLM"/>
    </source>
</evidence>
<feature type="chain" id="PRO_5011712257" description="SIMPL domain-containing protein" evidence="1">
    <location>
        <begin position="26"/>
        <end position="238"/>
    </location>
</feature>
<keyword evidence="3" id="KW-1185">Reference proteome</keyword>
<proteinExistence type="predicted"/>
<evidence type="ECO:0000313" key="3">
    <source>
        <dbReference type="Proteomes" id="UP000198943"/>
    </source>
</evidence>
<organism evidence="2 3">
    <name type="scientific">Succiniclasticum ruminis</name>
    <dbReference type="NCBI Taxonomy" id="40841"/>
    <lineage>
        <taxon>Bacteria</taxon>
        <taxon>Bacillati</taxon>
        <taxon>Bacillota</taxon>
        <taxon>Negativicutes</taxon>
        <taxon>Acidaminococcales</taxon>
        <taxon>Acidaminococcaceae</taxon>
        <taxon>Succiniclasticum</taxon>
    </lineage>
</organism>
<dbReference type="Pfam" id="PF04402">
    <property type="entry name" value="SIMPL"/>
    <property type="match status" value="1"/>
</dbReference>
<gene>
    <name evidence="2" type="ORF">SAMN04487864_110126</name>
</gene>
<protein>
    <recommendedName>
        <fullName evidence="4">SIMPL domain-containing protein</fullName>
    </recommendedName>
</protein>